<keyword evidence="3" id="KW-0175">Coiled coil</keyword>
<keyword evidence="2" id="KW-0966">Cell projection</keyword>
<dbReference type="PANTHER" id="PTHR46613">
    <property type="entry name" value="RADIAL SPOKE HEAD 10 HOMOLOG B-RELATED"/>
    <property type="match status" value="1"/>
</dbReference>
<dbReference type="InterPro" id="IPR036872">
    <property type="entry name" value="CH_dom_sf"/>
</dbReference>
<dbReference type="PANTHER" id="PTHR46613:SF1">
    <property type="entry name" value="RADIAL SPOKE HEAD 10 HOMOLOG B-RELATED"/>
    <property type="match status" value="1"/>
</dbReference>
<evidence type="ECO:0000313" key="6">
    <source>
        <dbReference type="EMBL" id="VFT98409.1"/>
    </source>
</evidence>
<dbReference type="Proteomes" id="UP000332933">
    <property type="component" value="Unassembled WGS sequence"/>
</dbReference>
<evidence type="ECO:0000256" key="2">
    <source>
        <dbReference type="ARBA" id="ARBA00023273"/>
    </source>
</evidence>
<name>A0A485LKE4_9STRA</name>
<accession>A0A485LKE4</accession>
<keyword evidence="7" id="KW-1185">Reference proteome</keyword>
<evidence type="ECO:0000313" key="7">
    <source>
        <dbReference type="Proteomes" id="UP000332933"/>
    </source>
</evidence>
<feature type="coiled-coil region" evidence="3">
    <location>
        <begin position="209"/>
        <end position="282"/>
    </location>
</feature>
<dbReference type="SUPFAM" id="SSF47576">
    <property type="entry name" value="Calponin-homology domain, CH-domain"/>
    <property type="match status" value="1"/>
</dbReference>
<comment type="subcellular location">
    <subcellularLocation>
        <location evidence="1">Cell projection</location>
    </subcellularLocation>
</comment>
<dbReference type="Gene3D" id="1.10.418.10">
    <property type="entry name" value="Calponin-like domain"/>
    <property type="match status" value="1"/>
</dbReference>
<dbReference type="EMBL" id="CAADRA010007025">
    <property type="protein sequence ID" value="VFT98409.1"/>
    <property type="molecule type" value="Genomic_DNA"/>
</dbReference>
<feature type="compositionally biased region" description="Basic and acidic residues" evidence="4">
    <location>
        <begin position="357"/>
        <end position="366"/>
    </location>
</feature>
<reference evidence="5" key="2">
    <citation type="submission" date="2019-06" db="EMBL/GenBank/DDBJ databases">
        <title>Genomics analysis of Aphanomyces spp. identifies a new class of oomycete effector associated with host adaptation.</title>
        <authorList>
            <person name="Gaulin E."/>
        </authorList>
    </citation>
    <scope>NUCLEOTIDE SEQUENCE</scope>
    <source>
        <strain evidence="5">CBS 578.67</strain>
    </source>
</reference>
<gene>
    <name evidence="6" type="primary">Aste57867_21740</name>
    <name evidence="5" type="ORF">As57867_021671</name>
    <name evidence="6" type="ORF">ASTE57867_21740</name>
</gene>
<evidence type="ECO:0000256" key="4">
    <source>
        <dbReference type="SAM" id="MobiDB-lite"/>
    </source>
</evidence>
<feature type="region of interest" description="Disordered" evidence="4">
    <location>
        <begin position="356"/>
        <end position="384"/>
    </location>
</feature>
<reference evidence="6 7" key="1">
    <citation type="submission" date="2019-03" db="EMBL/GenBank/DDBJ databases">
        <authorList>
            <person name="Gaulin E."/>
            <person name="Dumas B."/>
        </authorList>
    </citation>
    <scope>NUCLEOTIDE SEQUENCE [LARGE SCALE GENOMIC DNA]</scope>
    <source>
        <strain evidence="6">CBS 568.67</strain>
    </source>
</reference>
<evidence type="ECO:0000256" key="1">
    <source>
        <dbReference type="ARBA" id="ARBA00004316"/>
    </source>
</evidence>
<dbReference type="AlphaFoldDB" id="A0A485LKE4"/>
<sequence length="929" mass="105175">MATQRPSSFNIRVSTKKVVGGPVSLRRLREDVERPQTSPKMGKSMSEAALLVATPGPETLEPLEEAPRPRTSSDALASTRSSLVTRMGRCYGCGGVPEMCTLCFSACKKDDMTKYKQSLAKGVEWLFAKATARAFNHVASTLIRMVFGVWKFYVQHRRHHRQYVLRFQTRVTLKKLFLGWRLVVYERRTYGAMLYAAEEHVRNLPFARVETLEIETNNLQGTVTELSQKHNVRAQLDDDKMHKLHALIAEEKQRVADKNKELAALKTQLAVAVQTIDDLTTKAKLADALAPIEAELFDYKKACFQMANEMFTQMEGQLEEYSLFEGQQNLSDILSGDVVNSLDHMEHPLLVDPTAKFGKEKKDDNGKPLMAGKPKKKPEASALGGHVAGIDRADRILMQWANAMLRKAPMDWIKAARINNCNTNLQDGKAYAVLTLTLHDAMCKMKSRKKDFSANPLQRENGMALNDQAFERYVALMAHEVDDTRRIEFMMNTLGQAMWLPTEFVTSDDILAGDTDFNLVFLGYLFCTASPLLDDAHMQHCSDVSRQLTFERAKWRELKDLADSAKDSSVSKKIKLALAHLLEMKKKLDADTRKAHDGHMLWWKSVRIVLRKCFLTLSMMAHGKSGFMCSADKSAENEGFLVVPREKLKNVVFATEDTKWEFDMLQGYLNSVFNDLARIYRGYASRSTQSDDVAFMSQGDLMDLLTECNIPDANFALTDMADILIEVTQNKTAAENGIVDLNRALMPVEYIEALIRIARKRYSGLYKKTALSESFCLLVDNQILPLAYQSDADKFRKQVESPGIRSLLVKYLDDMKQLFAKYSFDFGSNKKSRKQARMTAHSLLKFVSDKSIEDLGFTDERIMQVVGHVCQGRTLSKTELMAKEVTFEAFQEAMIAMACHKFPDPYLSVENRFEKFANLYVVAVKDSST</sequence>
<dbReference type="OrthoDB" id="69923at2759"/>
<dbReference type="EMBL" id="VJMH01006999">
    <property type="protein sequence ID" value="KAF0686463.1"/>
    <property type="molecule type" value="Genomic_DNA"/>
</dbReference>
<evidence type="ECO:0000313" key="5">
    <source>
        <dbReference type="EMBL" id="KAF0686463.1"/>
    </source>
</evidence>
<organism evidence="6 7">
    <name type="scientific">Aphanomyces stellatus</name>
    <dbReference type="NCBI Taxonomy" id="120398"/>
    <lineage>
        <taxon>Eukaryota</taxon>
        <taxon>Sar</taxon>
        <taxon>Stramenopiles</taxon>
        <taxon>Oomycota</taxon>
        <taxon>Saprolegniomycetes</taxon>
        <taxon>Saprolegniales</taxon>
        <taxon>Verrucalvaceae</taxon>
        <taxon>Aphanomyces</taxon>
    </lineage>
</organism>
<proteinExistence type="predicted"/>
<dbReference type="GO" id="GO:0042995">
    <property type="term" value="C:cell projection"/>
    <property type="evidence" value="ECO:0007669"/>
    <property type="project" value="UniProtKB-SubCell"/>
</dbReference>
<protein>
    <submittedName>
        <fullName evidence="6">Aste57867_21740 protein</fullName>
    </submittedName>
</protein>
<evidence type="ECO:0000256" key="3">
    <source>
        <dbReference type="SAM" id="Coils"/>
    </source>
</evidence>